<proteinExistence type="predicted"/>
<dbReference type="AlphaFoldDB" id="A0A914HFH6"/>
<keyword evidence="2" id="KW-1133">Transmembrane helix</keyword>
<keyword evidence="2" id="KW-0472">Membrane</keyword>
<keyword evidence="2" id="KW-0812">Transmembrane</keyword>
<reference evidence="4" key="1">
    <citation type="submission" date="2022-11" db="UniProtKB">
        <authorList>
            <consortium name="WormBaseParasite"/>
        </authorList>
    </citation>
    <scope>IDENTIFICATION</scope>
</reference>
<evidence type="ECO:0000256" key="1">
    <source>
        <dbReference type="SAM" id="MobiDB-lite"/>
    </source>
</evidence>
<feature type="compositionally biased region" description="Pro residues" evidence="1">
    <location>
        <begin position="64"/>
        <end position="77"/>
    </location>
</feature>
<feature type="compositionally biased region" description="Low complexity" evidence="1">
    <location>
        <begin position="14"/>
        <end position="34"/>
    </location>
</feature>
<dbReference type="Proteomes" id="UP000887572">
    <property type="component" value="Unplaced"/>
</dbReference>
<dbReference type="WBParaSite" id="Gr19_v10_g16678.t1">
    <property type="protein sequence ID" value="Gr19_v10_g16678.t1"/>
    <property type="gene ID" value="Gr19_v10_g16678"/>
</dbReference>
<sequence>MANEQQQTVAKPKASSTSSSSSSSSSSSAASATTPPEGPQAADGRPTMAPPTSAAAPPRRPDPPKIPPPPSEHPPPYTAFGGQSAALISSASGDGSSAAQMRSNRNPRRVIQAPGWRKYGRHLTLRNILIAIAVLVGLGTFIFFVHWSNRSDDELFRGRAPLEGTHKTLQWAHKGLGRMSGKKDRISFDKTERAAVLSEFDMDNKILRSEYVKVDDHLRGFSQHIPFNATGNWPDDFDDCIRFSAKLVCCSTPSLSDQHQTKCFLRDNGRQFVALASMFDFWPRWQSLADGAMLLLLQNPQRHAVLDLRRNILLSIDENRLPHGYIAQSFYFASDTADELAELVRVGDTLRICDYVRTRQGDSEHGAYVLKEEQQQQQHCRLTPFPVDVELSRRLFCTNALYTAVLQFGHLPGGQGMLHWRLRLQFASSPTLYSANDELAQAHSVEQMEMNCAETNLDLYALNDHELHLFRVQLPVDERNEHFGQ</sequence>
<evidence type="ECO:0000313" key="4">
    <source>
        <dbReference type="WBParaSite" id="Gr19_v10_g16678.t1"/>
    </source>
</evidence>
<protein>
    <submittedName>
        <fullName evidence="4">Uncharacterized protein</fullName>
    </submittedName>
</protein>
<evidence type="ECO:0000313" key="3">
    <source>
        <dbReference type="Proteomes" id="UP000887572"/>
    </source>
</evidence>
<feature type="compositionally biased region" description="Low complexity" evidence="1">
    <location>
        <begin position="45"/>
        <end position="57"/>
    </location>
</feature>
<keyword evidence="3" id="KW-1185">Reference proteome</keyword>
<feature type="region of interest" description="Disordered" evidence="1">
    <location>
        <begin position="1"/>
        <end position="82"/>
    </location>
</feature>
<accession>A0A914HFH6</accession>
<evidence type="ECO:0000256" key="2">
    <source>
        <dbReference type="SAM" id="Phobius"/>
    </source>
</evidence>
<name>A0A914HFH6_GLORO</name>
<organism evidence="3 4">
    <name type="scientific">Globodera rostochiensis</name>
    <name type="common">Golden nematode worm</name>
    <name type="synonym">Heterodera rostochiensis</name>
    <dbReference type="NCBI Taxonomy" id="31243"/>
    <lineage>
        <taxon>Eukaryota</taxon>
        <taxon>Metazoa</taxon>
        <taxon>Ecdysozoa</taxon>
        <taxon>Nematoda</taxon>
        <taxon>Chromadorea</taxon>
        <taxon>Rhabditida</taxon>
        <taxon>Tylenchina</taxon>
        <taxon>Tylenchomorpha</taxon>
        <taxon>Tylenchoidea</taxon>
        <taxon>Heteroderidae</taxon>
        <taxon>Heteroderinae</taxon>
        <taxon>Globodera</taxon>
    </lineage>
</organism>
<feature type="transmembrane region" description="Helical" evidence="2">
    <location>
        <begin position="127"/>
        <end position="147"/>
    </location>
</feature>